<dbReference type="Proteomes" id="UP000620262">
    <property type="component" value="Unassembled WGS sequence"/>
</dbReference>
<evidence type="ECO:0000313" key="4">
    <source>
        <dbReference type="Proteomes" id="UP000620262"/>
    </source>
</evidence>
<feature type="modified residue" description="4-aspartylphosphate" evidence="1">
    <location>
        <position position="58"/>
    </location>
</feature>
<dbReference type="PROSITE" id="PS50110">
    <property type="entry name" value="RESPONSE_REGULATORY"/>
    <property type="match status" value="1"/>
</dbReference>
<name>A0ABR9IT62_RHIVS</name>
<dbReference type="InterPro" id="IPR001789">
    <property type="entry name" value="Sig_transdc_resp-reg_receiver"/>
</dbReference>
<evidence type="ECO:0000259" key="2">
    <source>
        <dbReference type="PROSITE" id="PS50110"/>
    </source>
</evidence>
<evidence type="ECO:0000256" key="1">
    <source>
        <dbReference type="PROSITE-ProRule" id="PRU00169"/>
    </source>
</evidence>
<dbReference type="EMBL" id="JADBEC010000001">
    <property type="protein sequence ID" value="MBE1506387.1"/>
    <property type="molecule type" value="Genomic_DNA"/>
</dbReference>
<dbReference type="Gene3D" id="3.40.50.2300">
    <property type="match status" value="1"/>
</dbReference>
<accession>A0ABR9IT62</accession>
<sequence length="126" mass="13536">MEEKLGHVLVVEDEYLIALDLVEVLEQHGAIIVGPFSSIAHARAAIEDAAKLDGAVIDINIRGELSFPIADLLRQRQVPFIFTSGYDQVVIPLSLSEVPLVSKPADSSEIVGLLANLIGKGRPALQ</sequence>
<gene>
    <name evidence="3" type="ORF">H4W29_003568</name>
</gene>
<dbReference type="InterPro" id="IPR011006">
    <property type="entry name" value="CheY-like_superfamily"/>
</dbReference>
<comment type="caution">
    <text evidence="3">The sequence shown here is derived from an EMBL/GenBank/DDBJ whole genome shotgun (WGS) entry which is preliminary data.</text>
</comment>
<dbReference type="RefSeq" id="WP_192730093.1">
    <property type="nucleotide sequence ID" value="NZ_BAAAVL010000013.1"/>
</dbReference>
<feature type="domain" description="Response regulatory" evidence="2">
    <location>
        <begin position="7"/>
        <end position="118"/>
    </location>
</feature>
<reference evidence="3 4" key="1">
    <citation type="submission" date="2020-10" db="EMBL/GenBank/DDBJ databases">
        <title>Sequencing the genomes of 1000 actinobacteria strains.</title>
        <authorList>
            <person name="Klenk H.-P."/>
        </authorList>
    </citation>
    <scope>NUCLEOTIDE SEQUENCE [LARGE SCALE GENOMIC DNA]</scope>
    <source>
        <strain evidence="3 4">DSM 7307</strain>
    </source>
</reference>
<protein>
    <submittedName>
        <fullName evidence="3">CheY-like chemotaxis protein</fullName>
    </submittedName>
</protein>
<proteinExistence type="predicted"/>
<organism evidence="3 4">
    <name type="scientific">Rhizobium viscosum</name>
    <name type="common">Arthrobacter viscosus</name>
    <dbReference type="NCBI Taxonomy" id="1673"/>
    <lineage>
        <taxon>Bacteria</taxon>
        <taxon>Pseudomonadati</taxon>
        <taxon>Pseudomonadota</taxon>
        <taxon>Alphaproteobacteria</taxon>
        <taxon>Hyphomicrobiales</taxon>
        <taxon>Rhizobiaceae</taxon>
        <taxon>Rhizobium/Agrobacterium group</taxon>
        <taxon>Rhizobium</taxon>
    </lineage>
</organism>
<evidence type="ECO:0000313" key="3">
    <source>
        <dbReference type="EMBL" id="MBE1506387.1"/>
    </source>
</evidence>
<keyword evidence="4" id="KW-1185">Reference proteome</keyword>
<keyword evidence="1" id="KW-0597">Phosphoprotein</keyword>
<dbReference type="SUPFAM" id="SSF52172">
    <property type="entry name" value="CheY-like"/>
    <property type="match status" value="1"/>
</dbReference>